<dbReference type="InterPro" id="IPR006630">
    <property type="entry name" value="La_HTH"/>
</dbReference>
<dbReference type="PANTHER" id="PTHR22792">
    <property type="entry name" value="LUPUS LA PROTEIN-RELATED"/>
    <property type="match status" value="1"/>
</dbReference>
<feature type="region of interest" description="Disordered" evidence="3">
    <location>
        <begin position="22"/>
        <end position="108"/>
    </location>
</feature>
<feature type="compositionally biased region" description="Basic and acidic residues" evidence="3">
    <location>
        <begin position="223"/>
        <end position="232"/>
    </location>
</feature>
<gene>
    <name evidence="5" type="ORF">BOKJ2_LOCUS5039</name>
</gene>
<keyword evidence="6" id="KW-1185">Reference proteome</keyword>
<dbReference type="InterPro" id="IPR036388">
    <property type="entry name" value="WH-like_DNA-bd_sf"/>
</dbReference>
<dbReference type="CDD" id="cd07323">
    <property type="entry name" value="LAM"/>
    <property type="match status" value="1"/>
</dbReference>
<feature type="region of interest" description="Disordered" evidence="3">
    <location>
        <begin position="124"/>
        <end position="383"/>
    </location>
</feature>
<dbReference type="InterPro" id="IPR045180">
    <property type="entry name" value="La_dom_prot"/>
</dbReference>
<evidence type="ECO:0000256" key="3">
    <source>
        <dbReference type="SAM" id="MobiDB-lite"/>
    </source>
</evidence>
<dbReference type="Gene3D" id="1.10.10.10">
    <property type="entry name" value="Winged helix-like DNA-binding domain superfamily/Winged helix DNA-binding domain"/>
    <property type="match status" value="1"/>
</dbReference>
<dbReference type="SUPFAM" id="SSF46785">
    <property type="entry name" value="Winged helix' DNA-binding domain"/>
    <property type="match status" value="1"/>
</dbReference>
<feature type="compositionally biased region" description="Polar residues" evidence="3">
    <location>
        <begin position="265"/>
        <end position="274"/>
    </location>
</feature>
<accession>A0A811KB29</accession>
<dbReference type="PROSITE" id="PS50961">
    <property type="entry name" value="HTH_LA"/>
    <property type="match status" value="1"/>
</dbReference>
<dbReference type="GO" id="GO:0003723">
    <property type="term" value="F:RNA binding"/>
    <property type="evidence" value="ECO:0007669"/>
    <property type="project" value="UniProtKB-UniRule"/>
</dbReference>
<dbReference type="Pfam" id="PF05383">
    <property type="entry name" value="La"/>
    <property type="match status" value="1"/>
</dbReference>
<feature type="compositionally biased region" description="Polar residues" evidence="3">
    <location>
        <begin position="293"/>
        <end position="310"/>
    </location>
</feature>
<name>A0A811KB29_9BILA</name>
<proteinExistence type="predicted"/>
<keyword evidence="1 2" id="KW-0694">RNA-binding</keyword>
<feature type="compositionally biased region" description="Basic residues" evidence="3">
    <location>
        <begin position="369"/>
        <end position="383"/>
    </location>
</feature>
<feature type="compositionally biased region" description="Basic and acidic residues" evidence="3">
    <location>
        <begin position="278"/>
        <end position="287"/>
    </location>
</feature>
<dbReference type="AlphaFoldDB" id="A0A811KB29"/>
<dbReference type="Proteomes" id="UP000614601">
    <property type="component" value="Unassembled WGS sequence"/>
</dbReference>
<feature type="domain" description="HTH La-type RNA-binding" evidence="4">
    <location>
        <begin position="592"/>
        <end position="681"/>
    </location>
</feature>
<dbReference type="InterPro" id="IPR036390">
    <property type="entry name" value="WH_DNA-bd_sf"/>
</dbReference>
<feature type="compositionally biased region" description="Polar residues" evidence="3">
    <location>
        <begin position="358"/>
        <end position="368"/>
    </location>
</feature>
<dbReference type="GO" id="GO:0005737">
    <property type="term" value="C:cytoplasm"/>
    <property type="evidence" value="ECO:0007669"/>
    <property type="project" value="UniProtKB-ARBA"/>
</dbReference>
<feature type="compositionally biased region" description="Polar residues" evidence="3">
    <location>
        <begin position="48"/>
        <end position="60"/>
    </location>
</feature>
<comment type="caution">
    <text evidence="5">The sequence shown here is derived from an EMBL/GenBank/DDBJ whole genome shotgun (WGS) entry which is preliminary data.</text>
</comment>
<evidence type="ECO:0000259" key="4">
    <source>
        <dbReference type="PROSITE" id="PS50961"/>
    </source>
</evidence>
<dbReference type="Proteomes" id="UP000783686">
    <property type="component" value="Unassembled WGS sequence"/>
</dbReference>
<feature type="compositionally biased region" description="Polar residues" evidence="3">
    <location>
        <begin position="339"/>
        <end position="349"/>
    </location>
</feature>
<dbReference type="EMBL" id="CAJFDH010000003">
    <property type="protein sequence ID" value="CAD5213331.1"/>
    <property type="molecule type" value="Genomic_DNA"/>
</dbReference>
<evidence type="ECO:0000313" key="5">
    <source>
        <dbReference type="EMBL" id="CAD5213331.1"/>
    </source>
</evidence>
<evidence type="ECO:0000313" key="6">
    <source>
        <dbReference type="Proteomes" id="UP000614601"/>
    </source>
</evidence>
<dbReference type="OrthoDB" id="340227at2759"/>
<feature type="compositionally biased region" description="Basic and acidic residues" evidence="3">
    <location>
        <begin position="311"/>
        <end position="321"/>
    </location>
</feature>
<reference evidence="5" key="1">
    <citation type="submission" date="2020-09" db="EMBL/GenBank/DDBJ databases">
        <authorList>
            <person name="Kikuchi T."/>
        </authorList>
    </citation>
    <scope>NUCLEOTIDE SEQUENCE</scope>
    <source>
        <strain evidence="5">SH1</strain>
    </source>
</reference>
<sequence length="785" mass="87129">MAEGVAVQDETCNKAEKKWASFADSLRNTQTGEGSDTIIDESTVEDAQPNSRNSSGSTLQPEEEGFEIVSHNKKLKKTQKQQIEKLERRPRAQTISTATLHRKPGKIEKEREIVTVPIKASVEEVKKSEPAKPNIAEEVEHDASNHSSDSAFAENPSPSHGSSTSLHYAADAENQELSDSVVALSDEEKWPELSVATNAGAIRGPTNVMSSPVSSKKLPSPKSSEHDDDPTGQRRNSKTHWRKVDIDVSYQRPTGKRSNVGGRQRPTQPQSHGSLDSAEIKSRETRKSLPARTLSQKYNNSESAGNSDTNGVKDDEKERQNRSARYSASARYDNDTDDSQSNVTYNQRSENTEKDQNLNHNQSYQPNHSHQRRYNRPHQQRLSRHSIPAMPLIPFYYMADPTQVIAAVQQQQSQENGTTSTNNNTVNTSSTAAAFIPITQSNLFYNVPTANFFMPFPPALAQFNGQTSMPQFVQPPLMYQGVMPVVAASSSSQLPATSTPSTTNNIQDHTPIMAPIGVPPPPVGQFVPMAGLDPFGLPPTSFLNTQQNFGYPVNESSIQFAKEIGNLVKRYFPASTDKILGDLSSHQPIVENFERQDRLLVLRYQLQFYFSPKNLLKDWYLCSRMDSEGFVPLSEIAKFPRVKMLHLELKDLIDAIQNSDVLELKDADTDTPLIRTRINPTQWAALSGRKHSGITSAAQSADEQQAPARRLTIGTDVSVDDVRQRLMKTRFQSTDLPPPVINGNGIKEPQSNDVFEDDGSDWANVKGKKKSKKGRISNELTGDHK</sequence>
<organism evidence="5 6">
    <name type="scientific">Bursaphelenchus okinawaensis</name>
    <dbReference type="NCBI Taxonomy" id="465554"/>
    <lineage>
        <taxon>Eukaryota</taxon>
        <taxon>Metazoa</taxon>
        <taxon>Ecdysozoa</taxon>
        <taxon>Nematoda</taxon>
        <taxon>Chromadorea</taxon>
        <taxon>Rhabditida</taxon>
        <taxon>Tylenchina</taxon>
        <taxon>Tylenchomorpha</taxon>
        <taxon>Aphelenchoidea</taxon>
        <taxon>Aphelenchoididae</taxon>
        <taxon>Bursaphelenchus</taxon>
    </lineage>
</organism>
<feature type="compositionally biased region" description="Polar residues" evidence="3">
    <location>
        <begin position="145"/>
        <end position="166"/>
    </location>
</feature>
<evidence type="ECO:0000256" key="1">
    <source>
        <dbReference type="ARBA" id="ARBA00022884"/>
    </source>
</evidence>
<dbReference type="SMART" id="SM00715">
    <property type="entry name" value="LA"/>
    <property type="match status" value="1"/>
</dbReference>
<dbReference type="EMBL" id="CAJFCW020000003">
    <property type="protein sequence ID" value="CAG9100652.1"/>
    <property type="molecule type" value="Genomic_DNA"/>
</dbReference>
<feature type="compositionally biased region" description="Basic residues" evidence="3">
    <location>
        <begin position="766"/>
        <end position="775"/>
    </location>
</feature>
<evidence type="ECO:0000256" key="2">
    <source>
        <dbReference type="PROSITE-ProRule" id="PRU00332"/>
    </source>
</evidence>
<protein>
    <recommendedName>
        <fullName evidence="4">HTH La-type RNA-binding domain-containing protein</fullName>
    </recommendedName>
</protein>
<feature type="compositionally biased region" description="Low complexity" evidence="3">
    <location>
        <begin position="210"/>
        <end position="222"/>
    </location>
</feature>
<dbReference type="PANTHER" id="PTHR22792:SF132">
    <property type="entry name" value="LA-RELATED PROTEIN 1"/>
    <property type="match status" value="1"/>
</dbReference>
<feature type="region of interest" description="Disordered" evidence="3">
    <location>
        <begin position="730"/>
        <end position="785"/>
    </location>
</feature>